<accession>A0A0M3KJE1</accession>
<evidence type="ECO:0000313" key="5">
    <source>
        <dbReference type="WBParaSite" id="ASIM_0002111501-mRNA-1"/>
    </source>
</evidence>
<feature type="region of interest" description="Disordered" evidence="1">
    <location>
        <begin position="1"/>
        <end position="22"/>
    </location>
</feature>
<proteinExistence type="predicted"/>
<keyword evidence="4" id="KW-1185">Reference proteome</keyword>
<name>A0A0M3KJE1_ANISI</name>
<dbReference type="EMBL" id="UYRR01039750">
    <property type="protein sequence ID" value="VDK77309.1"/>
    <property type="molecule type" value="Genomic_DNA"/>
</dbReference>
<feature type="transmembrane region" description="Helical" evidence="2">
    <location>
        <begin position="36"/>
        <end position="52"/>
    </location>
</feature>
<feature type="transmembrane region" description="Helical" evidence="2">
    <location>
        <begin position="64"/>
        <end position="81"/>
    </location>
</feature>
<dbReference type="WBParaSite" id="ASIM_0002111501-mRNA-1">
    <property type="protein sequence ID" value="ASIM_0002111501-mRNA-1"/>
    <property type="gene ID" value="ASIM_0002111501"/>
</dbReference>
<dbReference type="AlphaFoldDB" id="A0A0M3KJE1"/>
<keyword evidence="2" id="KW-1133">Transmembrane helix</keyword>
<feature type="compositionally biased region" description="Basic and acidic residues" evidence="1">
    <location>
        <begin position="11"/>
        <end position="21"/>
    </location>
</feature>
<evidence type="ECO:0000313" key="3">
    <source>
        <dbReference type="EMBL" id="VDK77309.1"/>
    </source>
</evidence>
<organism evidence="5">
    <name type="scientific">Anisakis simplex</name>
    <name type="common">Herring worm</name>
    <dbReference type="NCBI Taxonomy" id="6269"/>
    <lineage>
        <taxon>Eukaryota</taxon>
        <taxon>Metazoa</taxon>
        <taxon>Ecdysozoa</taxon>
        <taxon>Nematoda</taxon>
        <taxon>Chromadorea</taxon>
        <taxon>Rhabditida</taxon>
        <taxon>Spirurina</taxon>
        <taxon>Ascaridomorpha</taxon>
        <taxon>Ascaridoidea</taxon>
        <taxon>Anisakidae</taxon>
        <taxon>Anisakis</taxon>
        <taxon>Anisakis simplex complex</taxon>
    </lineage>
</organism>
<reference evidence="3 4" key="2">
    <citation type="submission" date="2018-11" db="EMBL/GenBank/DDBJ databases">
        <authorList>
            <consortium name="Pathogen Informatics"/>
        </authorList>
    </citation>
    <scope>NUCLEOTIDE SEQUENCE [LARGE SCALE GENOMIC DNA]</scope>
</reference>
<protein>
    <submittedName>
        <fullName evidence="3 5">Uncharacterized protein</fullName>
    </submittedName>
</protein>
<sequence>MMSVEPLASDTADRIRTDDPRSISCRSESLDSGRSVGDLLLIIIYLFWLLLYADSRSLSDSECFEMGLWIVSLIFFAYLLLA</sequence>
<keyword evidence="2" id="KW-0472">Membrane</keyword>
<keyword evidence="2" id="KW-0812">Transmembrane</keyword>
<gene>
    <name evidence="3" type="ORF">ASIM_LOCUS20489</name>
</gene>
<evidence type="ECO:0000256" key="2">
    <source>
        <dbReference type="SAM" id="Phobius"/>
    </source>
</evidence>
<dbReference type="Proteomes" id="UP000267096">
    <property type="component" value="Unassembled WGS sequence"/>
</dbReference>
<evidence type="ECO:0000313" key="4">
    <source>
        <dbReference type="Proteomes" id="UP000267096"/>
    </source>
</evidence>
<reference evidence="5" key="1">
    <citation type="submission" date="2017-02" db="UniProtKB">
        <authorList>
            <consortium name="WormBaseParasite"/>
        </authorList>
    </citation>
    <scope>IDENTIFICATION</scope>
</reference>
<evidence type="ECO:0000256" key="1">
    <source>
        <dbReference type="SAM" id="MobiDB-lite"/>
    </source>
</evidence>